<dbReference type="InterPro" id="IPR013216">
    <property type="entry name" value="Methyltransf_11"/>
</dbReference>
<dbReference type="FunFam" id="3.40.50.150:FF:000017">
    <property type="entry name" value="probable 18S rRNA (Guanine-N(7))-methyltransferase"/>
    <property type="match status" value="1"/>
</dbReference>
<dbReference type="InterPro" id="IPR029063">
    <property type="entry name" value="SAM-dependent_MTases_sf"/>
</dbReference>
<keyword evidence="6" id="KW-0808">Transferase</keyword>
<evidence type="ECO:0000256" key="8">
    <source>
        <dbReference type="ARBA" id="ARBA00023242"/>
    </source>
</evidence>
<dbReference type="GeneID" id="27684449"/>
<dbReference type="InParanoid" id="A0A0L0HW04"/>
<evidence type="ECO:0000259" key="11">
    <source>
        <dbReference type="Pfam" id="PF12589"/>
    </source>
</evidence>
<sequence length="283" mass="31638">MSRPEHTAPPEIFYNETEASKYTNNSRIVSIQNEMSYRALELLALPEGEPAFVLDIGCGSGLSGEVLDEEGHFWVGLDISDSMLEVAKEREVDGDLFLQDIGQGLGYRPGTFDGAISISVLQWLCNADKTVNNPRARLKRFFSTLYSALARGARAIFQFYPENPDQIEMIISSAMRAGFTGGLVVDFPNSAKAKKYYLCLFAGFKDNAGSSPALPKALGEGDETPGHITYGSNRIRERRKGKEQRKPVKDKNWVLRKKELNRTRGKEVPADSKYTARKRKIKF</sequence>
<dbReference type="VEuPathDB" id="FungiDB:SPPG_00740"/>
<keyword evidence="7" id="KW-0949">S-adenosyl-L-methionine</keyword>
<dbReference type="Gene3D" id="3.40.50.150">
    <property type="entry name" value="Vaccinia Virus protein VP39"/>
    <property type="match status" value="1"/>
</dbReference>
<keyword evidence="13" id="KW-1185">Reference proteome</keyword>
<evidence type="ECO:0000256" key="4">
    <source>
        <dbReference type="ARBA" id="ARBA00022490"/>
    </source>
</evidence>
<evidence type="ECO:0000256" key="5">
    <source>
        <dbReference type="ARBA" id="ARBA00022603"/>
    </source>
</evidence>
<comment type="subcellular location">
    <subcellularLocation>
        <location evidence="2">Cytoplasm</location>
    </subcellularLocation>
    <subcellularLocation>
        <location evidence="1">Nucleus</location>
    </subcellularLocation>
</comment>
<dbReference type="eggNOG" id="KOG1541">
    <property type="taxonomic scope" value="Eukaryota"/>
</dbReference>
<dbReference type="Pfam" id="PF12589">
    <property type="entry name" value="WBS_methylT"/>
    <property type="match status" value="1"/>
</dbReference>
<feature type="domain" description="Methyltransferase type 11" evidence="10">
    <location>
        <begin position="54"/>
        <end position="133"/>
    </location>
</feature>
<organism evidence="12 13">
    <name type="scientific">Spizellomyces punctatus (strain DAOM BR117)</name>
    <dbReference type="NCBI Taxonomy" id="645134"/>
    <lineage>
        <taxon>Eukaryota</taxon>
        <taxon>Fungi</taxon>
        <taxon>Fungi incertae sedis</taxon>
        <taxon>Chytridiomycota</taxon>
        <taxon>Chytridiomycota incertae sedis</taxon>
        <taxon>Chytridiomycetes</taxon>
        <taxon>Spizellomycetales</taxon>
        <taxon>Spizellomycetaceae</taxon>
        <taxon>Spizellomyces</taxon>
    </lineage>
</organism>
<dbReference type="OrthoDB" id="2877at2759"/>
<protein>
    <submittedName>
        <fullName evidence="12">Uncharacterized protein</fullName>
    </submittedName>
</protein>
<dbReference type="PANTHER" id="PTHR12734:SF0">
    <property type="entry name" value="18S RRNA (GUANINE-N(7))-METHYLTRANSFERASE-RELATED"/>
    <property type="match status" value="1"/>
</dbReference>
<name>A0A0L0HW04_SPIPD</name>
<gene>
    <name evidence="12" type="ORF">SPPG_00740</name>
</gene>
<feature type="compositionally biased region" description="Basic and acidic residues" evidence="9">
    <location>
        <begin position="244"/>
        <end position="270"/>
    </location>
</feature>
<evidence type="ECO:0000256" key="6">
    <source>
        <dbReference type="ARBA" id="ARBA00022679"/>
    </source>
</evidence>
<reference evidence="12 13" key="1">
    <citation type="submission" date="2009-08" db="EMBL/GenBank/DDBJ databases">
        <title>The Genome Sequence of Spizellomyces punctatus strain DAOM BR117.</title>
        <authorList>
            <consortium name="The Broad Institute Genome Sequencing Platform"/>
            <person name="Russ C."/>
            <person name="Cuomo C."/>
            <person name="Shea T."/>
            <person name="Young S.K."/>
            <person name="Zeng Q."/>
            <person name="Koehrsen M."/>
            <person name="Haas B."/>
            <person name="Borodovsky M."/>
            <person name="Guigo R."/>
            <person name="Alvarado L."/>
            <person name="Berlin A."/>
            <person name="Bochicchio J."/>
            <person name="Borenstein D."/>
            <person name="Chapman S."/>
            <person name="Chen Z."/>
            <person name="Engels R."/>
            <person name="Freedman E."/>
            <person name="Gellesch M."/>
            <person name="Goldberg J."/>
            <person name="Griggs A."/>
            <person name="Gujja S."/>
            <person name="Heiman D."/>
            <person name="Hepburn T."/>
            <person name="Howarth C."/>
            <person name="Jen D."/>
            <person name="Larson L."/>
            <person name="Lewis B."/>
            <person name="Mehta T."/>
            <person name="Park D."/>
            <person name="Pearson M."/>
            <person name="Roberts A."/>
            <person name="Saif S."/>
            <person name="Shenoy N."/>
            <person name="Sisk P."/>
            <person name="Stolte C."/>
            <person name="Sykes S."/>
            <person name="Thomson T."/>
            <person name="Walk T."/>
            <person name="White J."/>
            <person name="Yandava C."/>
            <person name="Burger G."/>
            <person name="Gray M.W."/>
            <person name="Holland P.W.H."/>
            <person name="King N."/>
            <person name="Lang F.B.F."/>
            <person name="Roger A.J."/>
            <person name="Ruiz-Trillo I."/>
            <person name="Lander E."/>
            <person name="Nusbaum C."/>
        </authorList>
    </citation>
    <scope>NUCLEOTIDE SEQUENCE [LARGE SCALE GENOMIC DNA]</scope>
    <source>
        <strain evidence="12 13">DAOM BR117</strain>
    </source>
</reference>
<feature type="region of interest" description="Disordered" evidence="9">
    <location>
        <begin position="215"/>
        <end position="283"/>
    </location>
</feature>
<dbReference type="Proteomes" id="UP000053201">
    <property type="component" value="Unassembled WGS sequence"/>
</dbReference>
<evidence type="ECO:0000313" key="12">
    <source>
        <dbReference type="EMBL" id="KND05065.1"/>
    </source>
</evidence>
<evidence type="ECO:0000313" key="13">
    <source>
        <dbReference type="Proteomes" id="UP000053201"/>
    </source>
</evidence>
<dbReference type="OMA" id="WIQEKKE"/>
<dbReference type="RefSeq" id="XP_016613104.1">
    <property type="nucleotide sequence ID" value="XM_016749069.1"/>
</dbReference>
<dbReference type="STRING" id="645134.A0A0L0HW04"/>
<dbReference type="GO" id="GO:0016435">
    <property type="term" value="F:rRNA (guanine) methyltransferase activity"/>
    <property type="evidence" value="ECO:0007669"/>
    <property type="project" value="InterPro"/>
</dbReference>
<evidence type="ECO:0000259" key="10">
    <source>
        <dbReference type="Pfam" id="PF08241"/>
    </source>
</evidence>
<dbReference type="GO" id="GO:0005737">
    <property type="term" value="C:cytoplasm"/>
    <property type="evidence" value="ECO:0007669"/>
    <property type="project" value="UniProtKB-SubCell"/>
</dbReference>
<dbReference type="GO" id="GO:0070476">
    <property type="term" value="P:rRNA (guanine-N7)-methylation"/>
    <property type="evidence" value="ECO:0007669"/>
    <property type="project" value="InterPro"/>
</dbReference>
<evidence type="ECO:0000256" key="7">
    <source>
        <dbReference type="ARBA" id="ARBA00022691"/>
    </source>
</evidence>
<keyword evidence="8" id="KW-0539">Nucleus</keyword>
<keyword evidence="5" id="KW-0489">Methyltransferase</keyword>
<proteinExistence type="inferred from homology"/>
<dbReference type="SUPFAM" id="SSF53335">
    <property type="entry name" value="S-adenosyl-L-methionine-dependent methyltransferases"/>
    <property type="match status" value="1"/>
</dbReference>
<feature type="domain" description="18S rRNA (guanine(1575)-N(7))-methyltransferase Bud23 C-terminal" evidence="11">
    <location>
        <begin position="200"/>
        <end position="280"/>
    </location>
</feature>
<comment type="similarity">
    <text evidence="3">Belongs to the class I-like SAM-binding methyltransferase superfamily. BUD23/WBSCR22 family.</text>
</comment>
<dbReference type="GO" id="GO:0005730">
    <property type="term" value="C:nucleolus"/>
    <property type="evidence" value="ECO:0007669"/>
    <property type="project" value="TreeGrafter"/>
</dbReference>
<dbReference type="Pfam" id="PF08241">
    <property type="entry name" value="Methyltransf_11"/>
    <property type="match status" value="1"/>
</dbReference>
<keyword evidence="4" id="KW-0963">Cytoplasm</keyword>
<accession>A0A0L0HW04</accession>
<dbReference type="InterPro" id="IPR022238">
    <property type="entry name" value="Bud23_C"/>
</dbReference>
<dbReference type="EMBL" id="KQ257450">
    <property type="protein sequence ID" value="KND05065.1"/>
    <property type="molecule type" value="Genomic_DNA"/>
</dbReference>
<dbReference type="AlphaFoldDB" id="A0A0L0HW04"/>
<dbReference type="PANTHER" id="PTHR12734">
    <property type="entry name" value="METHYLTRANSFERASE-RELATED"/>
    <property type="match status" value="1"/>
</dbReference>
<evidence type="ECO:0000256" key="3">
    <source>
        <dbReference type="ARBA" id="ARBA00005547"/>
    </source>
</evidence>
<evidence type="ECO:0000256" key="1">
    <source>
        <dbReference type="ARBA" id="ARBA00004123"/>
    </source>
</evidence>
<evidence type="ECO:0000256" key="9">
    <source>
        <dbReference type="SAM" id="MobiDB-lite"/>
    </source>
</evidence>
<dbReference type="FunCoup" id="A0A0L0HW04">
    <property type="interactions" value="559"/>
</dbReference>
<evidence type="ECO:0000256" key="2">
    <source>
        <dbReference type="ARBA" id="ARBA00004496"/>
    </source>
</evidence>
<dbReference type="InterPro" id="IPR039769">
    <property type="entry name" value="Bud23-like"/>
</dbReference>
<dbReference type="CDD" id="cd02440">
    <property type="entry name" value="AdoMet_MTases"/>
    <property type="match status" value="1"/>
</dbReference>